<comment type="similarity">
    <text evidence="6">Belongs to the inorganic phosphate transporter (PiT) (TC 2.A.20) family.</text>
</comment>
<sequence length="745" mass="82187">MESIYLICIGILFIIAVFDLMVGVSNDAVNFLQPAIGSKAASFRTILIIAAIGIFIGASLSNGMMDIARHGIYQPQYFYFDEIMCILLAVMLTDVILLDVFNSLGLPTSTTVSMVFELLGGTFALALIKIYQSDGVYGLGELINTDKALSVIVAIFVSVAIAFFFGIVIQYLVRLLFKFNYTQQLKRYGAVFGGLAITAILYFILFQGLKDSSLMTADKQQFIQNNTFAIMSICFVASTVIMFILQLFKVNVLKIVVMAGTFALALAFAGNDLVNFIGVPLAGYSAYTDFTANANGLAADSYLMTSLCSSAQTPIGFLIAAGVIMVIVLFTSKKAHKVVQTSIALSRQNAGNEGFGTSPIARQLVRISLSMGNAITKITPAPVKRWVASRFDNSDAIIADGAAFDLVRAAVNLVLASLLIALGTSLKLPLSTTYVTFMVAMGSSLADRAWGRESAVFRITGVISVIGGWFVTAGAAFLSCFVIALILYYGGFVATFILTAIILFIIIRSQLSFNKKVHDESESTAQIVLNNQDADEALPLMRRYSSEEYANFFDWCTDIYNRTIDGFLHDNSRLLRKTYNEVKTERQVLHIVRRIGTIGLSQMKERDWVEKGLYLQQGNEIALDIYHAMKRMVEPTFEHIDNNFEPIDKAQADSFTETSDRIVSFLALCKKAIEEKDENNVLIYNEGNNIIRNISNIKRDEMRHLRETSASKKADMVFLSILQESQNIVAFSINLLKVSSKFQKA</sequence>
<dbReference type="GO" id="GO:0016020">
    <property type="term" value="C:membrane"/>
    <property type="evidence" value="ECO:0007669"/>
    <property type="project" value="UniProtKB-SubCell"/>
</dbReference>
<feature type="transmembrane region" description="Helical" evidence="6">
    <location>
        <begin position="45"/>
        <end position="65"/>
    </location>
</feature>
<feature type="transmembrane region" description="Helical" evidence="6">
    <location>
        <begin position="406"/>
        <end position="426"/>
    </location>
</feature>
<name>A0A9D2AQB7_9BACT</name>
<evidence type="ECO:0000256" key="5">
    <source>
        <dbReference type="ARBA" id="ARBA00023136"/>
    </source>
</evidence>
<dbReference type="InterPro" id="IPR001204">
    <property type="entry name" value="Phos_transporter"/>
</dbReference>
<feature type="transmembrane region" description="Helical" evidence="6">
    <location>
        <begin position="462"/>
        <end position="486"/>
    </location>
</feature>
<keyword evidence="3 6" id="KW-0812">Transmembrane</keyword>
<feature type="transmembrane region" description="Helical" evidence="6">
    <location>
        <begin position="77"/>
        <end position="98"/>
    </location>
</feature>
<dbReference type="Proteomes" id="UP000824246">
    <property type="component" value="Unassembled WGS sequence"/>
</dbReference>
<evidence type="ECO:0000256" key="4">
    <source>
        <dbReference type="ARBA" id="ARBA00022989"/>
    </source>
</evidence>
<evidence type="ECO:0000313" key="8">
    <source>
        <dbReference type="Proteomes" id="UP000824246"/>
    </source>
</evidence>
<keyword evidence="5 6" id="KW-0472">Membrane</keyword>
<dbReference type="Pfam" id="PF01384">
    <property type="entry name" value="PHO4"/>
    <property type="match status" value="1"/>
</dbReference>
<dbReference type="GO" id="GO:0035435">
    <property type="term" value="P:phosphate ion transmembrane transport"/>
    <property type="evidence" value="ECO:0007669"/>
    <property type="project" value="TreeGrafter"/>
</dbReference>
<feature type="transmembrane region" description="Helical" evidence="6">
    <location>
        <begin position="151"/>
        <end position="173"/>
    </location>
</feature>
<feature type="transmembrane region" description="Helical" evidence="6">
    <location>
        <begin position="110"/>
        <end position="131"/>
    </location>
</feature>
<reference evidence="7" key="1">
    <citation type="journal article" date="2021" name="PeerJ">
        <title>Extensive microbial diversity within the chicken gut microbiome revealed by metagenomics and culture.</title>
        <authorList>
            <person name="Gilroy R."/>
            <person name="Ravi A."/>
            <person name="Getino M."/>
            <person name="Pursley I."/>
            <person name="Horton D.L."/>
            <person name="Alikhan N.F."/>
            <person name="Baker D."/>
            <person name="Gharbi K."/>
            <person name="Hall N."/>
            <person name="Watson M."/>
            <person name="Adriaenssens E.M."/>
            <person name="Foster-Nyarko E."/>
            <person name="Jarju S."/>
            <person name="Secka A."/>
            <person name="Antonio M."/>
            <person name="Oren A."/>
            <person name="Chaudhuri R.R."/>
            <person name="La Ragione R."/>
            <person name="Hildebrand F."/>
            <person name="Pallen M.J."/>
        </authorList>
    </citation>
    <scope>NUCLEOTIDE SEQUENCE</scope>
    <source>
        <strain evidence="7">ChiHjej12B11-16260</strain>
    </source>
</reference>
<feature type="transmembrane region" description="Helical" evidence="6">
    <location>
        <begin position="185"/>
        <end position="206"/>
    </location>
</feature>
<feature type="transmembrane region" description="Helical" evidence="6">
    <location>
        <begin position="6"/>
        <end position="24"/>
    </location>
</feature>
<dbReference type="AlphaFoldDB" id="A0A9D2AQB7"/>
<evidence type="ECO:0000256" key="1">
    <source>
        <dbReference type="ARBA" id="ARBA00004141"/>
    </source>
</evidence>
<evidence type="ECO:0000256" key="2">
    <source>
        <dbReference type="ARBA" id="ARBA00022448"/>
    </source>
</evidence>
<feature type="transmembrane region" description="Helical" evidence="6">
    <location>
        <begin position="492"/>
        <end position="511"/>
    </location>
</feature>
<protein>
    <recommendedName>
        <fullName evidence="6">Phosphate transporter</fullName>
    </recommendedName>
</protein>
<evidence type="ECO:0000256" key="6">
    <source>
        <dbReference type="RuleBase" id="RU363058"/>
    </source>
</evidence>
<keyword evidence="4 6" id="KW-1133">Transmembrane helix</keyword>
<keyword evidence="6" id="KW-0592">Phosphate transport</keyword>
<comment type="caution">
    <text evidence="7">The sequence shown here is derived from an EMBL/GenBank/DDBJ whole genome shotgun (WGS) entry which is preliminary data.</text>
</comment>
<dbReference type="PANTHER" id="PTHR11101">
    <property type="entry name" value="PHOSPHATE TRANSPORTER"/>
    <property type="match status" value="1"/>
</dbReference>
<feature type="transmembrane region" description="Helical" evidence="6">
    <location>
        <begin position="226"/>
        <end position="245"/>
    </location>
</feature>
<comment type="subcellular location">
    <subcellularLocation>
        <location evidence="1 6">Membrane</location>
        <topology evidence="1 6">Multi-pass membrane protein</topology>
    </subcellularLocation>
</comment>
<organism evidence="7 8">
    <name type="scientific">Candidatus Barnesiella excrementipullorum</name>
    <dbReference type="NCBI Taxonomy" id="2838479"/>
    <lineage>
        <taxon>Bacteria</taxon>
        <taxon>Pseudomonadati</taxon>
        <taxon>Bacteroidota</taxon>
        <taxon>Bacteroidia</taxon>
        <taxon>Bacteroidales</taxon>
        <taxon>Barnesiellaceae</taxon>
        <taxon>Barnesiella</taxon>
    </lineage>
</organism>
<dbReference type="GO" id="GO:0005315">
    <property type="term" value="F:phosphate transmembrane transporter activity"/>
    <property type="evidence" value="ECO:0007669"/>
    <property type="project" value="InterPro"/>
</dbReference>
<dbReference type="EMBL" id="DXFB01000188">
    <property type="protein sequence ID" value="HIX45998.1"/>
    <property type="molecule type" value="Genomic_DNA"/>
</dbReference>
<gene>
    <name evidence="7" type="ORF">H9982_07230</name>
</gene>
<evidence type="ECO:0000256" key="3">
    <source>
        <dbReference type="ARBA" id="ARBA00022692"/>
    </source>
</evidence>
<evidence type="ECO:0000313" key="7">
    <source>
        <dbReference type="EMBL" id="HIX45998.1"/>
    </source>
</evidence>
<keyword evidence="2 6" id="KW-0813">Transport</keyword>
<accession>A0A9D2AQB7</accession>
<feature type="transmembrane region" description="Helical" evidence="6">
    <location>
        <begin position="252"/>
        <end position="270"/>
    </location>
</feature>
<feature type="transmembrane region" description="Helical" evidence="6">
    <location>
        <begin position="311"/>
        <end position="330"/>
    </location>
</feature>
<proteinExistence type="inferred from homology"/>
<dbReference type="PANTHER" id="PTHR11101:SF16">
    <property type="entry name" value="PHOSPHATE TRANSPORTER"/>
    <property type="match status" value="1"/>
</dbReference>
<reference evidence="7" key="2">
    <citation type="submission" date="2021-04" db="EMBL/GenBank/DDBJ databases">
        <authorList>
            <person name="Gilroy R."/>
        </authorList>
    </citation>
    <scope>NUCLEOTIDE SEQUENCE</scope>
    <source>
        <strain evidence="7">ChiHjej12B11-16260</strain>
    </source>
</reference>